<gene>
    <name evidence="3" type="ORF">C9374_014537</name>
</gene>
<proteinExistence type="inferred from homology"/>
<comment type="similarity">
    <text evidence="1">Belongs to the costars family.</text>
</comment>
<dbReference type="Gene3D" id="1.10.10.1540">
    <property type="entry name" value="Costar domain"/>
    <property type="match status" value="1"/>
</dbReference>
<comment type="caution">
    <text evidence="3">The sequence shown here is derived from an EMBL/GenBank/DDBJ whole genome shotgun (WGS) entry which is preliminary data.</text>
</comment>
<accession>A0AA88GUI3</accession>
<organism evidence="3 4">
    <name type="scientific">Naegleria lovaniensis</name>
    <name type="common">Amoeba</name>
    <dbReference type="NCBI Taxonomy" id="51637"/>
    <lineage>
        <taxon>Eukaryota</taxon>
        <taxon>Discoba</taxon>
        <taxon>Heterolobosea</taxon>
        <taxon>Tetramitia</taxon>
        <taxon>Eutetramitia</taxon>
        <taxon>Vahlkampfiidae</taxon>
        <taxon>Naegleria</taxon>
    </lineage>
</organism>
<dbReference type="GO" id="GO:0032970">
    <property type="term" value="P:regulation of actin filament-based process"/>
    <property type="evidence" value="ECO:0007669"/>
    <property type="project" value="TreeGrafter"/>
</dbReference>
<evidence type="ECO:0000313" key="4">
    <source>
        <dbReference type="Proteomes" id="UP000816034"/>
    </source>
</evidence>
<keyword evidence="4" id="KW-1185">Reference proteome</keyword>
<evidence type="ECO:0000313" key="3">
    <source>
        <dbReference type="EMBL" id="KAG2389137.1"/>
    </source>
</evidence>
<dbReference type="InterPro" id="IPR044302">
    <property type="entry name" value="Costars"/>
</dbReference>
<dbReference type="Pfam" id="PF14705">
    <property type="entry name" value="Costars"/>
    <property type="match status" value="1"/>
</dbReference>
<reference evidence="3 4" key="1">
    <citation type="journal article" date="2018" name="BMC Genomics">
        <title>The genome of Naegleria lovaniensis, the basis for a comparative approach to unravel pathogenicity factors of the human pathogenic amoeba N. fowleri.</title>
        <authorList>
            <person name="Liechti N."/>
            <person name="Schurch N."/>
            <person name="Bruggmann R."/>
            <person name="Wittwer M."/>
        </authorList>
    </citation>
    <scope>NUCLEOTIDE SEQUENCE [LARGE SCALE GENOMIC DNA]</scope>
    <source>
        <strain evidence="3 4">ATCC 30569</strain>
    </source>
</reference>
<dbReference type="InterPro" id="IPR027817">
    <property type="entry name" value="Costars_dom"/>
</dbReference>
<feature type="domain" description="Costars" evidence="2">
    <location>
        <begin position="4"/>
        <end position="78"/>
    </location>
</feature>
<dbReference type="InterPro" id="IPR038095">
    <property type="entry name" value="Costars_sf"/>
</dbReference>
<dbReference type="EMBL" id="PYSW02000008">
    <property type="protein sequence ID" value="KAG2389137.1"/>
    <property type="molecule type" value="Genomic_DNA"/>
</dbReference>
<protein>
    <recommendedName>
        <fullName evidence="2">Costars domain-containing protein</fullName>
    </recommendedName>
</protein>
<dbReference type="AlphaFoldDB" id="A0AA88GUI3"/>
<sequence>MSGYNVEKEIEHLVHEMKRIGGTSGTCTFGQLFHDDKIQNLLESLVGTMKAAKKRKVIDFQGELLLQGVHDKVEVKLLQPDFKASQ</sequence>
<evidence type="ECO:0000256" key="1">
    <source>
        <dbReference type="ARBA" id="ARBA00006126"/>
    </source>
</evidence>
<dbReference type="GeneID" id="68106990"/>
<dbReference type="RefSeq" id="XP_044553129.1">
    <property type="nucleotide sequence ID" value="XM_044690535.1"/>
</dbReference>
<name>A0AA88GUI3_NAELO</name>
<dbReference type="Proteomes" id="UP000816034">
    <property type="component" value="Unassembled WGS sequence"/>
</dbReference>
<dbReference type="PANTHER" id="PTHR46334:SF1">
    <property type="entry name" value="COSTARS FAMILY PROTEIN ABRACL"/>
    <property type="match status" value="1"/>
</dbReference>
<dbReference type="SMART" id="SM01283">
    <property type="entry name" value="Costars"/>
    <property type="match status" value="1"/>
</dbReference>
<dbReference type="PANTHER" id="PTHR46334">
    <property type="entry name" value="COSTARS FAMILY PROTEIN ABRACL"/>
    <property type="match status" value="1"/>
</dbReference>
<evidence type="ECO:0000259" key="2">
    <source>
        <dbReference type="SMART" id="SM01283"/>
    </source>
</evidence>